<comment type="caution">
    <text evidence="2">The sequence shown here is derived from an EMBL/GenBank/DDBJ whole genome shotgun (WGS) entry which is preliminary data.</text>
</comment>
<dbReference type="EMBL" id="LXER01000001">
    <property type="protein sequence ID" value="OAT34665.1"/>
    <property type="molecule type" value="Genomic_DNA"/>
</dbReference>
<dbReference type="PATRIC" id="fig|1354251.4.peg.42"/>
<accession>A0A1B7IX89</accession>
<protein>
    <recommendedName>
        <fullName evidence="1">IprA winged helix-turn-helix domain-containing protein</fullName>
    </recommendedName>
</protein>
<dbReference type="Proteomes" id="UP000078410">
    <property type="component" value="Unassembled WGS sequence"/>
</dbReference>
<name>A0A1B7IX89_9ENTR</name>
<evidence type="ECO:0000259" key="1">
    <source>
        <dbReference type="Pfam" id="PF15977"/>
    </source>
</evidence>
<dbReference type="Pfam" id="PF15977">
    <property type="entry name" value="HTH_46"/>
    <property type="match status" value="1"/>
</dbReference>
<dbReference type="RefSeq" id="WP_064556581.1">
    <property type="nucleotide sequence ID" value="NZ_LXER01000001.1"/>
</dbReference>
<keyword evidence="3" id="KW-1185">Reference proteome</keyword>
<organism evidence="2 3">
    <name type="scientific">Buttiauxella brennerae ATCC 51605</name>
    <dbReference type="NCBI Taxonomy" id="1354251"/>
    <lineage>
        <taxon>Bacteria</taxon>
        <taxon>Pseudomonadati</taxon>
        <taxon>Pseudomonadota</taxon>
        <taxon>Gammaproteobacteria</taxon>
        <taxon>Enterobacterales</taxon>
        <taxon>Enterobacteriaceae</taxon>
        <taxon>Buttiauxella</taxon>
    </lineage>
</organism>
<feature type="domain" description="IprA winged helix-turn-helix" evidence="1">
    <location>
        <begin position="147"/>
        <end position="213"/>
    </location>
</feature>
<dbReference type="AlphaFoldDB" id="A0A1B7IX89"/>
<sequence>MQNIKDMTPVTLRDFKPVEDIDILVNSLTPHATFVSARKGQRFNFINSSQTLCYMFEEGSVTVHRARDGRVISSAIGPALLGTTNYVMAHDATYITINQPMQLGIIPMEVLSKQLEANNLWREFSQLLLFTISHFQHHNLSQVAPTSYEKIRTHILALNSEPDEVKSKTNMARYIQDRTLLSRSHVMMMISALRKGGHITVERGILISVASLPMKF</sequence>
<evidence type="ECO:0000313" key="3">
    <source>
        <dbReference type="Proteomes" id="UP000078410"/>
    </source>
</evidence>
<reference evidence="2 3" key="1">
    <citation type="submission" date="2016-04" db="EMBL/GenBank/DDBJ databases">
        <title>ATOL: Assembling a taxonomically balanced genome-scale reconstruction of the evolutionary history of the Enterobacteriaceae.</title>
        <authorList>
            <person name="Plunkett G.III."/>
            <person name="Neeno-Eckwall E.C."/>
            <person name="Glasner J.D."/>
            <person name="Perna N.T."/>
        </authorList>
    </citation>
    <scope>NUCLEOTIDE SEQUENCE [LARGE SCALE GENOMIC DNA]</scope>
    <source>
        <strain evidence="2 3">ATCC 51605</strain>
    </source>
</reference>
<gene>
    <name evidence="2" type="ORF">M975_0043</name>
</gene>
<evidence type="ECO:0000313" key="2">
    <source>
        <dbReference type="EMBL" id="OAT34665.1"/>
    </source>
</evidence>
<proteinExistence type="predicted"/>
<dbReference type="InterPro" id="IPR041687">
    <property type="entry name" value="HTH_46"/>
</dbReference>